<feature type="domain" description="EamA" evidence="7">
    <location>
        <begin position="158"/>
        <end position="292"/>
    </location>
</feature>
<feature type="transmembrane region" description="Helical" evidence="6">
    <location>
        <begin position="101"/>
        <end position="123"/>
    </location>
</feature>
<dbReference type="AlphaFoldDB" id="A0A5B8VKC4"/>
<feature type="transmembrane region" description="Helical" evidence="6">
    <location>
        <begin position="190"/>
        <end position="210"/>
    </location>
</feature>
<keyword evidence="9" id="KW-1185">Reference proteome</keyword>
<feature type="domain" description="EamA" evidence="7">
    <location>
        <begin position="13"/>
        <end position="145"/>
    </location>
</feature>
<dbReference type="OrthoDB" id="1098926at2"/>
<organism evidence="8 9">
    <name type="scientific">Arachidicoccus ginsenosidivorans</name>
    <dbReference type="NCBI Taxonomy" id="496057"/>
    <lineage>
        <taxon>Bacteria</taxon>
        <taxon>Pseudomonadati</taxon>
        <taxon>Bacteroidota</taxon>
        <taxon>Chitinophagia</taxon>
        <taxon>Chitinophagales</taxon>
        <taxon>Chitinophagaceae</taxon>
        <taxon>Arachidicoccus</taxon>
    </lineage>
</organism>
<sequence>MAFSPSFKSPGLKWVLIGVIFTLLWSSASTATKIGLKVAQPLTIALMRFAIASICMLVYAHGIRRYPFPRGRQWKMITNYGFFNITVYLGLYVLAMKDVTAGIGALAIATSPIFIGLLSIIFLKQVPPIKIMAALLLGLLGVIIAAYPLLIGTGVSIKGLVIILAGMLSYSVASIYFNKMDWQGLKILTINGWQTLIGGALLFPFMLLTYKSSANHFDQHFWISSGWLAIFVSIIAIQCWLWLLKSAPIKAGMWLYLCPIFGFIIAAFFMHDPLSLYTLAGVVLVLIALVMVRGKKAKGEKALQQQRASLIKSQQALIE</sequence>
<dbReference type="InterPro" id="IPR050638">
    <property type="entry name" value="AA-Vitamin_Transporters"/>
</dbReference>
<feature type="transmembrane region" description="Helical" evidence="6">
    <location>
        <begin position="157"/>
        <end position="178"/>
    </location>
</feature>
<evidence type="ECO:0000313" key="8">
    <source>
        <dbReference type="EMBL" id="QEC71415.1"/>
    </source>
</evidence>
<feature type="transmembrane region" description="Helical" evidence="6">
    <location>
        <begin position="276"/>
        <end position="292"/>
    </location>
</feature>
<dbReference type="InterPro" id="IPR000620">
    <property type="entry name" value="EamA_dom"/>
</dbReference>
<gene>
    <name evidence="8" type="ORF">FSB73_06775</name>
</gene>
<keyword evidence="3 6" id="KW-0812">Transmembrane</keyword>
<dbReference type="KEGG" id="agi:FSB73_06775"/>
<evidence type="ECO:0000256" key="4">
    <source>
        <dbReference type="ARBA" id="ARBA00022989"/>
    </source>
</evidence>
<dbReference type="Proteomes" id="UP000321291">
    <property type="component" value="Chromosome"/>
</dbReference>
<dbReference type="PANTHER" id="PTHR32322">
    <property type="entry name" value="INNER MEMBRANE TRANSPORTER"/>
    <property type="match status" value="1"/>
</dbReference>
<evidence type="ECO:0000256" key="2">
    <source>
        <dbReference type="ARBA" id="ARBA00007362"/>
    </source>
</evidence>
<evidence type="ECO:0000259" key="7">
    <source>
        <dbReference type="Pfam" id="PF00892"/>
    </source>
</evidence>
<dbReference type="Pfam" id="PF00892">
    <property type="entry name" value="EamA"/>
    <property type="match status" value="2"/>
</dbReference>
<comment type="similarity">
    <text evidence="2">Belongs to the EamA transporter family.</text>
</comment>
<dbReference type="InterPro" id="IPR037185">
    <property type="entry name" value="EmrE-like"/>
</dbReference>
<feature type="transmembrane region" description="Helical" evidence="6">
    <location>
        <begin position="222"/>
        <end position="244"/>
    </location>
</feature>
<dbReference type="GO" id="GO:0016020">
    <property type="term" value="C:membrane"/>
    <property type="evidence" value="ECO:0007669"/>
    <property type="project" value="UniProtKB-SubCell"/>
</dbReference>
<evidence type="ECO:0000256" key="3">
    <source>
        <dbReference type="ARBA" id="ARBA00022692"/>
    </source>
</evidence>
<feature type="transmembrane region" description="Helical" evidence="6">
    <location>
        <begin position="251"/>
        <end position="270"/>
    </location>
</feature>
<feature type="transmembrane region" description="Helical" evidence="6">
    <location>
        <begin position="46"/>
        <end position="64"/>
    </location>
</feature>
<comment type="subcellular location">
    <subcellularLocation>
        <location evidence="1">Membrane</location>
        <topology evidence="1">Multi-pass membrane protein</topology>
    </subcellularLocation>
</comment>
<proteinExistence type="inferred from homology"/>
<dbReference type="RefSeq" id="WP_146780780.1">
    <property type="nucleotide sequence ID" value="NZ_CP042434.1"/>
</dbReference>
<feature type="transmembrane region" description="Helical" evidence="6">
    <location>
        <begin position="76"/>
        <end position="95"/>
    </location>
</feature>
<evidence type="ECO:0000256" key="5">
    <source>
        <dbReference type="ARBA" id="ARBA00023136"/>
    </source>
</evidence>
<protein>
    <submittedName>
        <fullName evidence="8">EamA family transporter</fullName>
    </submittedName>
</protein>
<accession>A0A5B8VKC4</accession>
<evidence type="ECO:0000256" key="6">
    <source>
        <dbReference type="SAM" id="Phobius"/>
    </source>
</evidence>
<name>A0A5B8VKC4_9BACT</name>
<keyword evidence="4 6" id="KW-1133">Transmembrane helix</keyword>
<feature type="transmembrane region" description="Helical" evidence="6">
    <location>
        <begin position="130"/>
        <end position="151"/>
    </location>
</feature>
<dbReference type="Gene3D" id="1.10.3730.20">
    <property type="match status" value="1"/>
</dbReference>
<dbReference type="SUPFAM" id="SSF103481">
    <property type="entry name" value="Multidrug resistance efflux transporter EmrE"/>
    <property type="match status" value="2"/>
</dbReference>
<keyword evidence="5 6" id="KW-0472">Membrane</keyword>
<dbReference type="EMBL" id="CP042434">
    <property type="protein sequence ID" value="QEC71415.1"/>
    <property type="molecule type" value="Genomic_DNA"/>
</dbReference>
<evidence type="ECO:0000256" key="1">
    <source>
        <dbReference type="ARBA" id="ARBA00004141"/>
    </source>
</evidence>
<reference evidence="8 9" key="1">
    <citation type="journal article" date="2017" name="Int. J. Syst. Evol. Microbiol.">
        <title>Arachidicoccus ginsenosidivorans sp. nov., with ginsenoside-converting activity isolated from ginseng cultivating soil.</title>
        <authorList>
            <person name="Siddiqi M.Z."/>
            <person name="Aslam Z."/>
            <person name="Im W.T."/>
        </authorList>
    </citation>
    <scope>NUCLEOTIDE SEQUENCE [LARGE SCALE GENOMIC DNA]</scope>
    <source>
        <strain evidence="8 9">Gsoil 809</strain>
    </source>
</reference>
<dbReference type="PANTHER" id="PTHR32322:SF2">
    <property type="entry name" value="EAMA DOMAIN-CONTAINING PROTEIN"/>
    <property type="match status" value="1"/>
</dbReference>
<evidence type="ECO:0000313" key="9">
    <source>
        <dbReference type="Proteomes" id="UP000321291"/>
    </source>
</evidence>